<name>A0A6J5PST0_9CAUD</name>
<accession>A0A6J5PST0</accession>
<evidence type="ECO:0000313" key="5">
    <source>
        <dbReference type="EMBL" id="CAB5230656.1"/>
    </source>
</evidence>
<dbReference type="EMBL" id="LR796912">
    <property type="protein sequence ID" value="CAB4174990.1"/>
    <property type="molecule type" value="Genomic_DNA"/>
</dbReference>
<sequence>MHNISIFDLDETIINSAHRTPNNPDGTLNLDAYIKLHNPENVKKDTLLPISRLIRARHIVGDYIIILTARDMKQCDYDYLKDNDIPYHKIMSRDQCKSRAHYSMRDGEYKQAWIKSFLNLRQFRNKSVIMFDDAKPVKSVLRKMFPVLCAHKINRKLGV</sequence>
<dbReference type="EMBL" id="LR797194">
    <property type="protein sequence ID" value="CAB4193621.1"/>
    <property type="molecule type" value="Genomic_DNA"/>
</dbReference>
<dbReference type="InterPro" id="IPR023214">
    <property type="entry name" value="HAD_sf"/>
</dbReference>
<evidence type="ECO:0000313" key="2">
    <source>
        <dbReference type="EMBL" id="CAB4185206.1"/>
    </source>
</evidence>
<gene>
    <name evidence="2" type="ORF">UFOVP1123_33</name>
    <name evidence="3" type="ORF">UFOVP1239_117</name>
    <name evidence="4" type="ORF">UFOVP1484_37</name>
    <name evidence="5" type="ORF">UFOVP1577_43</name>
    <name evidence="1" type="ORF">UFOVP961_105</name>
</gene>
<proteinExistence type="predicted"/>
<evidence type="ECO:0000313" key="3">
    <source>
        <dbReference type="EMBL" id="CAB4193621.1"/>
    </source>
</evidence>
<dbReference type="Gene3D" id="3.40.50.1000">
    <property type="entry name" value="HAD superfamily/HAD-like"/>
    <property type="match status" value="1"/>
</dbReference>
<organism evidence="1">
    <name type="scientific">uncultured Caudovirales phage</name>
    <dbReference type="NCBI Taxonomy" id="2100421"/>
    <lineage>
        <taxon>Viruses</taxon>
        <taxon>Duplodnaviria</taxon>
        <taxon>Heunggongvirae</taxon>
        <taxon>Uroviricota</taxon>
        <taxon>Caudoviricetes</taxon>
        <taxon>Peduoviridae</taxon>
        <taxon>Maltschvirus</taxon>
        <taxon>Maltschvirus maltsch</taxon>
    </lineage>
</organism>
<evidence type="ECO:0000313" key="1">
    <source>
        <dbReference type="EMBL" id="CAB4174990.1"/>
    </source>
</evidence>
<evidence type="ECO:0000313" key="4">
    <source>
        <dbReference type="EMBL" id="CAB4215887.1"/>
    </source>
</evidence>
<dbReference type="EMBL" id="LR797435">
    <property type="protein sequence ID" value="CAB4215887.1"/>
    <property type="molecule type" value="Genomic_DNA"/>
</dbReference>
<reference evidence="1" key="1">
    <citation type="submission" date="2020-05" db="EMBL/GenBank/DDBJ databases">
        <authorList>
            <person name="Chiriac C."/>
            <person name="Salcher M."/>
            <person name="Ghai R."/>
            <person name="Kavagutti S V."/>
        </authorList>
    </citation>
    <scope>NUCLEOTIDE SEQUENCE</scope>
</reference>
<protein>
    <submittedName>
        <fullName evidence="1">Uncharacterized protein</fullName>
    </submittedName>
</protein>
<dbReference type="EMBL" id="LR798422">
    <property type="protein sequence ID" value="CAB5230656.1"/>
    <property type="molecule type" value="Genomic_DNA"/>
</dbReference>
<dbReference type="EMBL" id="LR797079">
    <property type="protein sequence ID" value="CAB4185206.1"/>
    <property type="molecule type" value="Genomic_DNA"/>
</dbReference>